<evidence type="ECO:0000256" key="2">
    <source>
        <dbReference type="ARBA" id="ARBA00023235"/>
    </source>
</evidence>
<organism evidence="3 4">
    <name type="scientific">Tetrabaena socialis</name>
    <dbReference type="NCBI Taxonomy" id="47790"/>
    <lineage>
        <taxon>Eukaryota</taxon>
        <taxon>Viridiplantae</taxon>
        <taxon>Chlorophyta</taxon>
        <taxon>core chlorophytes</taxon>
        <taxon>Chlorophyceae</taxon>
        <taxon>CS clade</taxon>
        <taxon>Chlamydomonadales</taxon>
        <taxon>Tetrabaenaceae</taxon>
        <taxon>Tetrabaena</taxon>
    </lineage>
</organism>
<evidence type="ECO:0000313" key="3">
    <source>
        <dbReference type="EMBL" id="PNH05423.1"/>
    </source>
</evidence>
<dbReference type="EMBL" id="PGGS01000307">
    <property type="protein sequence ID" value="PNH05423.1"/>
    <property type="molecule type" value="Genomic_DNA"/>
</dbReference>
<keyword evidence="2" id="KW-0413">Isomerase</keyword>
<name>A0A2J7ZYS6_9CHLO</name>
<protein>
    <recommendedName>
        <fullName evidence="1">chorismate mutase</fullName>
        <ecNumber evidence="1">5.4.99.5</ecNumber>
    </recommendedName>
</protein>
<evidence type="ECO:0000256" key="1">
    <source>
        <dbReference type="ARBA" id="ARBA00012404"/>
    </source>
</evidence>
<dbReference type="GO" id="GO:0009073">
    <property type="term" value="P:aromatic amino acid family biosynthetic process"/>
    <property type="evidence" value="ECO:0007669"/>
    <property type="project" value="InterPro"/>
</dbReference>
<gene>
    <name evidence="3" type="ORF">TSOC_008325</name>
</gene>
<reference evidence="3 4" key="1">
    <citation type="journal article" date="2017" name="Mol. Biol. Evol.">
        <title>The 4-celled Tetrabaena socialis nuclear genome reveals the essential components for genetic control of cell number at the origin of multicellularity in the volvocine lineage.</title>
        <authorList>
            <person name="Featherston J."/>
            <person name="Arakaki Y."/>
            <person name="Hanschen E.R."/>
            <person name="Ferris P.J."/>
            <person name="Michod R.E."/>
            <person name="Olson B.J.S.C."/>
            <person name="Nozaki H."/>
            <person name="Durand P.M."/>
        </authorList>
    </citation>
    <scope>NUCLEOTIDE SEQUENCE [LARGE SCALE GENOMIC DNA]</scope>
    <source>
        <strain evidence="3 4">NIES-571</strain>
    </source>
</reference>
<dbReference type="AlphaFoldDB" id="A0A2J7ZYS6"/>
<keyword evidence="4" id="KW-1185">Reference proteome</keyword>
<dbReference type="Proteomes" id="UP000236333">
    <property type="component" value="Unassembled WGS sequence"/>
</dbReference>
<dbReference type="InterPro" id="IPR037039">
    <property type="entry name" value="CM_AroQ_sf_eucaryotic"/>
</dbReference>
<dbReference type="Gene3D" id="1.10.590.10">
    <property type="entry name" value="Chorismate mutase, AroQ class superfamily, eukaryotic"/>
    <property type="match status" value="1"/>
</dbReference>
<comment type="caution">
    <text evidence="3">The sequence shown here is derived from an EMBL/GenBank/DDBJ whole genome shotgun (WGS) entry which is preliminary data.</text>
</comment>
<dbReference type="EC" id="5.4.99.5" evidence="1"/>
<dbReference type="SUPFAM" id="SSF48600">
    <property type="entry name" value="Chorismate mutase II"/>
    <property type="match status" value="1"/>
</dbReference>
<dbReference type="GO" id="GO:0046417">
    <property type="term" value="P:chorismate metabolic process"/>
    <property type="evidence" value="ECO:0007669"/>
    <property type="project" value="InterPro"/>
</dbReference>
<evidence type="ECO:0000313" key="4">
    <source>
        <dbReference type="Proteomes" id="UP000236333"/>
    </source>
</evidence>
<sequence>MRESQGGGAAVEHVWQKVYEQTVMPLTKEVEVLYLLRRLEGEADGAAVVPAGARGGGGNGARQ</sequence>
<dbReference type="InterPro" id="IPR036263">
    <property type="entry name" value="Chorismate_II_sf"/>
</dbReference>
<accession>A0A2J7ZYS6</accession>
<dbReference type="GO" id="GO:0004106">
    <property type="term" value="F:chorismate mutase activity"/>
    <property type="evidence" value="ECO:0007669"/>
    <property type="project" value="UniProtKB-EC"/>
</dbReference>
<proteinExistence type="predicted"/>